<dbReference type="PANTHER" id="PTHR30602">
    <property type="entry name" value="AMINO-ACID ACETYLTRANSFERASE"/>
    <property type="match status" value="1"/>
</dbReference>
<accession>A0A212J584</accession>
<evidence type="ECO:0000256" key="2">
    <source>
        <dbReference type="ARBA" id="ARBA00023315"/>
    </source>
</evidence>
<dbReference type="Gene3D" id="3.40.630.30">
    <property type="match status" value="1"/>
</dbReference>
<dbReference type="Pfam" id="PF00583">
    <property type="entry name" value="Acetyltransf_1"/>
    <property type="match status" value="1"/>
</dbReference>
<dbReference type="NCBIfam" id="NF005840">
    <property type="entry name" value="PRK07757.1"/>
    <property type="match status" value="1"/>
</dbReference>
<dbReference type="CDD" id="cd04301">
    <property type="entry name" value="NAT_SF"/>
    <property type="match status" value="1"/>
</dbReference>
<proteinExistence type="predicted"/>
<dbReference type="InterPro" id="IPR016181">
    <property type="entry name" value="Acyl_CoA_acyltransferase"/>
</dbReference>
<dbReference type="InterPro" id="IPR010167">
    <property type="entry name" value="NH2A_AcTrfase"/>
</dbReference>
<dbReference type="PANTHER" id="PTHR30602:SF12">
    <property type="entry name" value="AMINO-ACID ACETYLTRANSFERASE NAGS1, CHLOROPLASTIC-RELATED"/>
    <property type="match status" value="1"/>
</dbReference>
<evidence type="ECO:0000259" key="3">
    <source>
        <dbReference type="PROSITE" id="PS51186"/>
    </source>
</evidence>
<dbReference type="GO" id="GO:0006526">
    <property type="term" value="P:L-arginine biosynthetic process"/>
    <property type="evidence" value="ECO:0007669"/>
    <property type="project" value="InterPro"/>
</dbReference>
<keyword evidence="1 4" id="KW-0808">Transferase</keyword>
<evidence type="ECO:0000313" key="4">
    <source>
        <dbReference type="EMBL" id="SBV94622.1"/>
    </source>
</evidence>
<protein>
    <submittedName>
        <fullName evidence="4">Putative acetyltransferase</fullName>
    </submittedName>
</protein>
<keyword evidence="2" id="KW-0012">Acyltransferase</keyword>
<dbReference type="PROSITE" id="PS51186">
    <property type="entry name" value="GNAT"/>
    <property type="match status" value="1"/>
</dbReference>
<reference evidence="4" key="1">
    <citation type="submission" date="2016-04" db="EMBL/GenBank/DDBJ databases">
        <authorList>
            <person name="Evans L.H."/>
            <person name="Alamgir A."/>
            <person name="Owens N."/>
            <person name="Weber N.D."/>
            <person name="Virtaneva K."/>
            <person name="Barbian K."/>
            <person name="Babar A."/>
            <person name="Rosenke K."/>
        </authorList>
    </citation>
    <scope>NUCLEOTIDE SEQUENCE</scope>
    <source>
        <strain evidence="4">86</strain>
    </source>
</reference>
<sequence length="154" mass="16907">MSLVLRKAHGKDVVPMHSLIVAGAEKGLLLPRSRGQIFTALRDFFVLADEETGGVAGCCALAIIWENLAEVRSLYVADTHRRQGLGQKLVNACLEDAASFGITQVFTLTYQTAFFKGLGFAEVPKETLPQKIWTDCIHCPKFPNCDEIALIRSV</sequence>
<dbReference type="EMBL" id="FLUQ01000001">
    <property type="protein sequence ID" value="SBV94622.1"/>
    <property type="molecule type" value="Genomic_DNA"/>
</dbReference>
<dbReference type="GO" id="GO:0005737">
    <property type="term" value="C:cytoplasm"/>
    <property type="evidence" value="ECO:0007669"/>
    <property type="project" value="InterPro"/>
</dbReference>
<dbReference type="GO" id="GO:0004042">
    <property type="term" value="F:L-glutamate N-acetyltransferase activity"/>
    <property type="evidence" value="ECO:0007669"/>
    <property type="project" value="InterPro"/>
</dbReference>
<dbReference type="AlphaFoldDB" id="A0A212J584"/>
<organism evidence="4">
    <name type="scientific">uncultured delta proteobacterium</name>
    <dbReference type="NCBI Taxonomy" id="34034"/>
    <lineage>
        <taxon>Bacteria</taxon>
        <taxon>Deltaproteobacteria</taxon>
        <taxon>environmental samples</taxon>
    </lineage>
</organism>
<feature type="domain" description="N-acetyltransferase" evidence="3">
    <location>
        <begin position="3"/>
        <end position="146"/>
    </location>
</feature>
<evidence type="ECO:0000256" key="1">
    <source>
        <dbReference type="ARBA" id="ARBA00022679"/>
    </source>
</evidence>
<name>A0A212J584_9DELT</name>
<gene>
    <name evidence="4" type="ORF">KL86DPRO_10729</name>
</gene>
<dbReference type="SUPFAM" id="SSF55729">
    <property type="entry name" value="Acyl-CoA N-acyltransferases (Nat)"/>
    <property type="match status" value="1"/>
</dbReference>
<dbReference type="InterPro" id="IPR000182">
    <property type="entry name" value="GNAT_dom"/>
</dbReference>